<evidence type="ECO:0000313" key="2">
    <source>
        <dbReference type="Proteomes" id="UP001164250"/>
    </source>
</evidence>
<organism evidence="1 2">
    <name type="scientific">Pistacia atlantica</name>
    <dbReference type="NCBI Taxonomy" id="434234"/>
    <lineage>
        <taxon>Eukaryota</taxon>
        <taxon>Viridiplantae</taxon>
        <taxon>Streptophyta</taxon>
        <taxon>Embryophyta</taxon>
        <taxon>Tracheophyta</taxon>
        <taxon>Spermatophyta</taxon>
        <taxon>Magnoliopsida</taxon>
        <taxon>eudicotyledons</taxon>
        <taxon>Gunneridae</taxon>
        <taxon>Pentapetalae</taxon>
        <taxon>rosids</taxon>
        <taxon>malvids</taxon>
        <taxon>Sapindales</taxon>
        <taxon>Anacardiaceae</taxon>
        <taxon>Pistacia</taxon>
    </lineage>
</organism>
<name>A0ACC1ANJ5_9ROSI</name>
<accession>A0ACC1ANJ5</accession>
<proteinExistence type="predicted"/>
<reference evidence="2" key="1">
    <citation type="journal article" date="2023" name="G3 (Bethesda)">
        <title>Genome assembly and association tests identify interacting loci associated with vigor, precocity, and sex in interspecific pistachio rootstocks.</title>
        <authorList>
            <person name="Palmer W."/>
            <person name="Jacygrad E."/>
            <person name="Sagayaradj S."/>
            <person name="Cavanaugh K."/>
            <person name="Han R."/>
            <person name="Bertier L."/>
            <person name="Beede B."/>
            <person name="Kafkas S."/>
            <person name="Golino D."/>
            <person name="Preece J."/>
            <person name="Michelmore R."/>
        </authorList>
    </citation>
    <scope>NUCLEOTIDE SEQUENCE [LARGE SCALE GENOMIC DNA]</scope>
</reference>
<sequence length="221" mass="23680">MYFAIDNVTIDSFLLTTRLPLVASSSLLMDTLPTVSMASWYSSLSGSFSVGLRANERDEITGVTKVFNGRGGPTSRVVGWMTIGGIVEGETVSRVVEWETTGGVTKRRTAGRVVEGRGEANKNVVNEGEPAIGVGRGKTIVRVVGWITIGGVVERRQEADKNASYKKIQNSSQWVTIGGIVEREIVGGVVKGETTVGVVKGRKETDKNGSYKKIQNGCHSS</sequence>
<evidence type="ECO:0000313" key="1">
    <source>
        <dbReference type="EMBL" id="KAJ0088242.1"/>
    </source>
</evidence>
<gene>
    <name evidence="1" type="ORF">Patl1_32178</name>
</gene>
<dbReference type="EMBL" id="CM047905">
    <property type="protein sequence ID" value="KAJ0088242.1"/>
    <property type="molecule type" value="Genomic_DNA"/>
</dbReference>
<comment type="caution">
    <text evidence="1">The sequence shown here is derived from an EMBL/GenBank/DDBJ whole genome shotgun (WGS) entry which is preliminary data.</text>
</comment>
<dbReference type="Proteomes" id="UP001164250">
    <property type="component" value="Chromosome 9"/>
</dbReference>
<protein>
    <submittedName>
        <fullName evidence="1">Uncharacterized protein</fullName>
    </submittedName>
</protein>
<keyword evidence="2" id="KW-1185">Reference proteome</keyword>